<dbReference type="EMBL" id="CM046514">
    <property type="protein sequence ID" value="KAI8651020.1"/>
    <property type="molecule type" value="Genomic_DNA"/>
</dbReference>
<reference evidence="1" key="1">
    <citation type="submission" date="2022-06" db="EMBL/GenBank/DDBJ databases">
        <title>Fusarium solani species complex genomes reveal bases of compartmentalisation and animal pathogenesis.</title>
        <authorList>
            <person name="Tsai I.J."/>
        </authorList>
    </citation>
    <scope>NUCLEOTIDE SEQUENCE</scope>
    <source>
        <strain evidence="1">Fu6.1</strain>
    </source>
</reference>
<protein>
    <submittedName>
        <fullName evidence="1">MFS domain-containing protein</fullName>
    </submittedName>
</protein>
<gene>
    <name evidence="1" type="ORF">NCS57_01437700</name>
</gene>
<sequence>MADRERMHELIRDSPPWYKVPSLIKLYLLLIAPLLTSAAVGFDNSLTNGLQSIDAFMDEFGHPTGSRLGFFGASVSVGGIVGCLICGPLVEYFGRRPLCSAGAVIVVGIAIMQTWATNFEMFVGGKVLIGLGVVLQQAAAPVLVSELAHPKQRVSITAFYNTNIFIGLIVGGWATFGTYPIESNWSWRLPCILQAIIPTYQAIMVWFCPESPRWLISKGRVEEARKILIKWHGDGVETELVRLELQEIIAGIEADQTQIKLNWDGLKSVVGTKGNRHRLWICMWTAIGSQSIGGGYTASYLPLILDQIGMRTQSQKTLINALLNVWNWIVAFIAAMIIPKVGRRTIFLISALGTNVTFIIWTALSAEYDKNPKLGFGIGVLVMIFSGSFFTCLCWIPLVIAYPIEAVTTKQRSIYFSITLLTINLTAFINSYLSPIGIGAIGWRYYLPCVFWNLILLLIIYFTFVETTGMTLEEIATIFDGDEAFENAAAAVGEDLNMKNGEVVELAPTASHKDKPAVPHGGWVVVTGVSGLVGSHVADQALRVGFRVRGTTRSTEKNAWVKEHFQSRYGVENFELFEVPDMVAKGAFENVVAGVSGFIHVEIDTTGSINAHLAIENVVDAAINGIEAAAKESGMKRFVYTSSSFAATFPSPDKDSPSLPRLSMTELSERRIYAASKVEAERRIMAWVKENKPNLVVNMVLPNANIGPIISSTHQGYPTSSRWVKALCGADYDVDLKIPAQHFVNVQDDARLHCIALAHPSVEFERISAVAGPVKSNSIIDILRRQFPQKGYKQVLDDEDDLAVYGPAQRAEELLVEVYGTGFASLEESVSANAAELVN</sequence>
<evidence type="ECO:0000313" key="1">
    <source>
        <dbReference type="EMBL" id="KAI8651020.1"/>
    </source>
</evidence>
<dbReference type="Proteomes" id="UP001065298">
    <property type="component" value="Chromosome 12"/>
</dbReference>
<accession>A0ACC0QFK3</accession>
<proteinExistence type="predicted"/>
<organism evidence="1 2">
    <name type="scientific">Fusarium keratoplasticum</name>
    <dbReference type="NCBI Taxonomy" id="1328300"/>
    <lineage>
        <taxon>Eukaryota</taxon>
        <taxon>Fungi</taxon>
        <taxon>Dikarya</taxon>
        <taxon>Ascomycota</taxon>
        <taxon>Pezizomycotina</taxon>
        <taxon>Sordariomycetes</taxon>
        <taxon>Hypocreomycetidae</taxon>
        <taxon>Hypocreales</taxon>
        <taxon>Nectriaceae</taxon>
        <taxon>Fusarium</taxon>
        <taxon>Fusarium solani species complex</taxon>
    </lineage>
</organism>
<comment type="caution">
    <text evidence="1">The sequence shown here is derived from an EMBL/GenBank/DDBJ whole genome shotgun (WGS) entry which is preliminary data.</text>
</comment>
<evidence type="ECO:0000313" key="2">
    <source>
        <dbReference type="Proteomes" id="UP001065298"/>
    </source>
</evidence>
<name>A0ACC0QFK3_9HYPO</name>
<keyword evidence="2" id="KW-1185">Reference proteome</keyword>